<evidence type="ECO:0000313" key="2">
    <source>
        <dbReference type="Proteomes" id="UP000534590"/>
    </source>
</evidence>
<evidence type="ECO:0000313" key="1">
    <source>
        <dbReference type="EMBL" id="MBB4490335.1"/>
    </source>
</evidence>
<dbReference type="EMBL" id="JACIHP010000001">
    <property type="protein sequence ID" value="MBB4490335.1"/>
    <property type="molecule type" value="Genomic_DNA"/>
</dbReference>
<name>A0ABR6J633_AGRRD</name>
<organism evidence="1 2">
    <name type="scientific">Agrobacterium radiobacter</name>
    <dbReference type="NCBI Taxonomy" id="362"/>
    <lineage>
        <taxon>Bacteria</taxon>
        <taxon>Pseudomonadati</taxon>
        <taxon>Pseudomonadota</taxon>
        <taxon>Alphaproteobacteria</taxon>
        <taxon>Hyphomicrobiales</taxon>
        <taxon>Rhizobiaceae</taxon>
        <taxon>Rhizobium/Agrobacterium group</taxon>
        <taxon>Agrobacterium</taxon>
        <taxon>Agrobacterium tumefaciens complex</taxon>
    </lineage>
</organism>
<accession>A0ABR6J633</accession>
<gene>
    <name evidence="1" type="ORF">GGE40_002115</name>
</gene>
<comment type="caution">
    <text evidence="1">The sequence shown here is derived from an EMBL/GenBank/DDBJ whole genome shotgun (WGS) entry which is preliminary data.</text>
</comment>
<sequence>MDATAFNRCEPATAGSARRVFTGRKAGQCGRAKWQSYCRKCKSRVRLPPLILLQYSMIHRLEPSMELVRRFSIAHKEGKPERPAGNDRPE</sequence>
<reference evidence="1 2" key="1">
    <citation type="submission" date="2020-08" db="EMBL/GenBank/DDBJ databases">
        <title>Genomic Encyclopedia of Type Strains, Phase IV (KMG-V): Genome sequencing to study the core and pangenomes of soil and plant-associated prokaryotes.</title>
        <authorList>
            <person name="Whitman W."/>
        </authorList>
    </citation>
    <scope>NUCLEOTIDE SEQUENCE [LARGE SCALE GENOMIC DNA]</scope>
    <source>
        <strain evidence="1 2">SEMIA 461</strain>
    </source>
</reference>
<protein>
    <submittedName>
        <fullName evidence="1">Uncharacterized protein</fullName>
    </submittedName>
</protein>
<dbReference type="RefSeq" id="WP_139786277.1">
    <property type="nucleotide sequence ID" value="NZ_JACIGS010000001.1"/>
</dbReference>
<keyword evidence="2" id="KW-1185">Reference proteome</keyword>
<dbReference type="Proteomes" id="UP000534590">
    <property type="component" value="Unassembled WGS sequence"/>
</dbReference>
<proteinExistence type="predicted"/>